<dbReference type="EMBL" id="JAGKSB010000011">
    <property type="protein sequence ID" value="MBP3943862.1"/>
    <property type="molecule type" value="Genomic_DNA"/>
</dbReference>
<name>A0A8T4HA33_9SPHI</name>
<organism evidence="1 2">
    <name type="scientific">Rhinopithecimicrobium faecis</name>
    <dbReference type="NCBI Taxonomy" id="2820698"/>
    <lineage>
        <taxon>Bacteria</taxon>
        <taxon>Pseudomonadati</taxon>
        <taxon>Bacteroidota</taxon>
        <taxon>Sphingobacteriia</taxon>
        <taxon>Sphingobacteriales</taxon>
        <taxon>Sphingobacteriaceae</taxon>
        <taxon>Rhinopithecimicrobium</taxon>
    </lineage>
</organism>
<evidence type="ECO:0000313" key="1">
    <source>
        <dbReference type="EMBL" id="MBP3943862.1"/>
    </source>
</evidence>
<dbReference type="Proteomes" id="UP000679691">
    <property type="component" value="Unassembled WGS sequence"/>
</dbReference>
<keyword evidence="2" id="KW-1185">Reference proteome</keyword>
<dbReference type="AlphaFoldDB" id="A0A8T4HA33"/>
<dbReference type="Gene3D" id="2.170.130.10">
    <property type="entry name" value="TonB-dependent receptor, plug domain"/>
    <property type="match status" value="1"/>
</dbReference>
<accession>A0A8T4HA33</accession>
<dbReference type="RefSeq" id="WP_353547362.1">
    <property type="nucleotide sequence ID" value="NZ_JAGKSB010000011.1"/>
</dbReference>
<reference evidence="1" key="1">
    <citation type="submission" date="2021-03" db="EMBL/GenBank/DDBJ databases">
        <authorList>
            <person name="Lu T."/>
            <person name="Wang Q."/>
            <person name="Han X."/>
        </authorList>
    </citation>
    <scope>NUCLEOTIDE SEQUENCE</scope>
    <source>
        <strain evidence="1">WQ 2009</strain>
    </source>
</reference>
<sequence length="504" mass="56994">MKIFLIIGLGILVMQLSYAQDVIYKILLREHTISQNIVEANVFTSKGHTNVAFAQLDGFLVIKPKFPLDTLIIDAPGYRISYVPLKKLDPNIVNFIFLERNENILDEVVISARNPISEQFSIQKLSSLAIYLDPFSNADPLKAVNGLSSSTNTEENANPVLRGSNENRSIVIFNRVPVFNPVRNSQLNGIGNFSIFNTELINNQLIYPSNPPLTYGHSSGGLIEINTINELSNDEIQLNSNLVGAGIFGSKKLTNKSFFQLFSNYQFSSLLKTVNNETLTNLKSFNSIDLGTNYNIKFKKYINFNAVLYGINEKYVATDQLFNNNGNTQGENKRFFSVINLDRLYRSSTLSLNTGFSFSQNLYKFGNIASENLLAQLYLATTYEIAFNKFNLHIGSSYERTKSIFKSVVPSNSFLIREEDSSIPINYILYNNNLETHAYTTYKITPKIIISSGIRNNIPFDKFQYQTEKQPSFLSYQLSLRYYLSDEHGILLVSGLRTTYLIVG</sequence>
<proteinExistence type="predicted"/>
<evidence type="ECO:0000313" key="2">
    <source>
        <dbReference type="Proteomes" id="UP000679691"/>
    </source>
</evidence>
<dbReference type="SUPFAM" id="SSF56935">
    <property type="entry name" value="Porins"/>
    <property type="match status" value="1"/>
</dbReference>
<dbReference type="InterPro" id="IPR037066">
    <property type="entry name" value="Plug_dom_sf"/>
</dbReference>
<protein>
    <recommendedName>
        <fullName evidence="3">TonB-dependent receptor plug domain-containing protein</fullName>
    </recommendedName>
</protein>
<evidence type="ECO:0008006" key="3">
    <source>
        <dbReference type="Google" id="ProtNLM"/>
    </source>
</evidence>
<gene>
    <name evidence="1" type="ORF">J5U18_09830</name>
</gene>
<comment type="caution">
    <text evidence="1">The sequence shown here is derived from an EMBL/GenBank/DDBJ whole genome shotgun (WGS) entry which is preliminary data.</text>
</comment>